<accession>A0A832W438</accession>
<dbReference type="OMA" id="WTDQGIR"/>
<dbReference type="InterPro" id="IPR014845">
    <property type="entry name" value="GYD/TTHA1554"/>
</dbReference>
<comment type="caution">
    <text evidence="1">The sequence shown here is derived from an EMBL/GenBank/DDBJ whole genome shotgun (WGS) entry which is preliminary data.</text>
</comment>
<protein>
    <submittedName>
        <fullName evidence="1">GYD domain-containing protein</fullName>
    </submittedName>
</protein>
<dbReference type="AlphaFoldDB" id="A0A832W438"/>
<evidence type="ECO:0000313" key="1">
    <source>
        <dbReference type="EMBL" id="HII46539.1"/>
    </source>
</evidence>
<proteinExistence type="predicted"/>
<evidence type="ECO:0000313" key="2">
    <source>
        <dbReference type="Proteomes" id="UP000651120"/>
    </source>
</evidence>
<dbReference type="Proteomes" id="UP000651120">
    <property type="component" value="Unassembled WGS sequence"/>
</dbReference>
<reference evidence="1" key="1">
    <citation type="journal article" date="2020" name="bioRxiv">
        <title>A rank-normalized archaeal taxonomy based on genome phylogeny resolves widespread incomplete and uneven classifications.</title>
        <authorList>
            <person name="Rinke C."/>
            <person name="Chuvochina M."/>
            <person name="Mussig A.J."/>
            <person name="Chaumeil P.-A."/>
            <person name="Waite D.W."/>
            <person name="Whitman W.B."/>
            <person name="Parks D.H."/>
            <person name="Hugenholtz P."/>
        </authorList>
    </citation>
    <scope>NUCLEOTIDE SEQUENCE</scope>
    <source>
        <strain evidence="1">UBA8839</strain>
    </source>
</reference>
<organism evidence="1 2">
    <name type="scientific">Pyrobaculum aerophilum</name>
    <dbReference type="NCBI Taxonomy" id="13773"/>
    <lineage>
        <taxon>Archaea</taxon>
        <taxon>Thermoproteota</taxon>
        <taxon>Thermoprotei</taxon>
        <taxon>Thermoproteales</taxon>
        <taxon>Thermoproteaceae</taxon>
        <taxon>Pyrobaculum</taxon>
    </lineage>
</organism>
<dbReference type="EMBL" id="DUJP01000015">
    <property type="protein sequence ID" value="HII46539.1"/>
    <property type="molecule type" value="Genomic_DNA"/>
</dbReference>
<gene>
    <name evidence="1" type="ORF">HA333_03565</name>
</gene>
<sequence length="108" mass="12475">MYKNPLKIFSNIVWFVVLSKLTDEGAKTLKEKPERVKEVNKELESYGVRVVYQFVTFGEYDFVNIVEVDRPENLLRALIEINSRGSVRTTTLYAFPVDEAIKALKSQT</sequence>
<dbReference type="Pfam" id="PF08734">
    <property type="entry name" value="GYD"/>
    <property type="match status" value="1"/>
</dbReference>
<dbReference type="GeneID" id="1464219"/>
<name>A0A832W438_9CREN</name>
<dbReference type="RefSeq" id="WP_011008365.1">
    <property type="nucleotide sequence ID" value="NZ_DAIOPL010000001.1"/>
</dbReference>